<protein>
    <submittedName>
        <fullName evidence="2">FixH family protein</fullName>
    </submittedName>
</protein>
<name>A0ABU4K4L4_9ACTN</name>
<dbReference type="InterPro" id="IPR032693">
    <property type="entry name" value="YtkA-like_dom"/>
</dbReference>
<reference evidence="2 3" key="1">
    <citation type="submission" date="2023-10" db="EMBL/GenBank/DDBJ databases">
        <authorList>
            <person name="Wang X.X."/>
        </authorList>
    </citation>
    <scope>NUCLEOTIDE SEQUENCE [LARGE SCALE GENOMIC DNA]</scope>
    <source>
        <strain evidence="2 3">NBRC 12816</strain>
    </source>
</reference>
<comment type="caution">
    <text evidence="2">The sequence shown here is derived from an EMBL/GenBank/DDBJ whole genome shotgun (WGS) entry which is preliminary data.</text>
</comment>
<feature type="non-terminal residue" evidence="2">
    <location>
        <position position="1"/>
    </location>
</feature>
<evidence type="ECO:0000313" key="2">
    <source>
        <dbReference type="EMBL" id="MDX2292678.1"/>
    </source>
</evidence>
<proteinExistence type="predicted"/>
<evidence type="ECO:0000313" key="3">
    <source>
        <dbReference type="Proteomes" id="UP001278571"/>
    </source>
</evidence>
<dbReference type="Proteomes" id="UP001278571">
    <property type="component" value="Unassembled WGS sequence"/>
</dbReference>
<dbReference type="Pfam" id="PF13115">
    <property type="entry name" value="YtkA"/>
    <property type="match status" value="1"/>
</dbReference>
<dbReference type="EMBL" id="JAWJZF010000331">
    <property type="protein sequence ID" value="MDX2292678.1"/>
    <property type="molecule type" value="Genomic_DNA"/>
</dbReference>
<organism evidence="2 3">
    <name type="scientific">Streptomyces roseolus</name>
    <dbReference type="NCBI Taxonomy" id="67358"/>
    <lineage>
        <taxon>Bacteria</taxon>
        <taxon>Bacillati</taxon>
        <taxon>Actinomycetota</taxon>
        <taxon>Actinomycetes</taxon>
        <taxon>Kitasatosporales</taxon>
        <taxon>Streptomycetaceae</taxon>
        <taxon>Streptomyces</taxon>
    </lineage>
</organism>
<gene>
    <name evidence="2" type="ORF">R2363_10885</name>
</gene>
<keyword evidence="3" id="KW-1185">Reference proteome</keyword>
<accession>A0ABU4K4L4</accession>
<evidence type="ECO:0000259" key="1">
    <source>
        <dbReference type="Pfam" id="PF13115"/>
    </source>
</evidence>
<sequence>GPAGMATMTAPVKSMPAKGGVYSFEVVPGMTGTWALHLAAKVQGEPETVRGTINADPVK</sequence>
<feature type="domain" description="YtkA-like" evidence="1">
    <location>
        <begin position="2"/>
        <end position="38"/>
    </location>
</feature>